<protein>
    <submittedName>
        <fullName evidence="1">Uncharacterized protein</fullName>
    </submittedName>
</protein>
<evidence type="ECO:0000313" key="2">
    <source>
        <dbReference type="Proteomes" id="UP000318815"/>
    </source>
</evidence>
<name>A0A5C6LNU2_9BACT</name>
<dbReference type="AlphaFoldDB" id="A0A5C6LNU2"/>
<dbReference type="Proteomes" id="UP000318815">
    <property type="component" value="Unassembled WGS sequence"/>
</dbReference>
<sequence>MEYTNDGQAIRQHFIIREPGEADGKLTVQLQAENSWHTMYGSANSLIFKSKDQVFNYGDLEVEDATGKKLPAHFDVQQNQVEITVDAGRLLIRSLFKR</sequence>
<organism evidence="1 2">
    <name type="scientific">Chitinophaga pinensis</name>
    <dbReference type="NCBI Taxonomy" id="79329"/>
    <lineage>
        <taxon>Bacteria</taxon>
        <taxon>Pseudomonadati</taxon>
        <taxon>Bacteroidota</taxon>
        <taxon>Chitinophagia</taxon>
        <taxon>Chitinophagales</taxon>
        <taxon>Chitinophagaceae</taxon>
        <taxon>Chitinophaga</taxon>
    </lineage>
</organism>
<proteinExistence type="predicted"/>
<keyword evidence="2" id="KW-1185">Reference proteome</keyword>
<dbReference type="RefSeq" id="WP_146308204.1">
    <property type="nucleotide sequence ID" value="NZ_VOHS01000067.1"/>
</dbReference>
<comment type="caution">
    <text evidence="1">The sequence shown here is derived from an EMBL/GenBank/DDBJ whole genome shotgun (WGS) entry which is preliminary data.</text>
</comment>
<reference evidence="1 2" key="1">
    <citation type="submission" date="2019-08" db="EMBL/GenBank/DDBJ databases">
        <title>Whole genome sequencing of chitin degrading bacteria Chitinophaga pinensis YS16.</title>
        <authorList>
            <person name="Singh R.P."/>
            <person name="Manchanda G."/>
            <person name="Maurya I.K."/>
            <person name="Joshi N.K."/>
            <person name="Srivastava A.K."/>
        </authorList>
    </citation>
    <scope>NUCLEOTIDE SEQUENCE [LARGE SCALE GENOMIC DNA]</scope>
    <source>
        <strain evidence="1 2">YS-16</strain>
    </source>
</reference>
<gene>
    <name evidence="1" type="ORF">FEF09_28330</name>
</gene>
<evidence type="ECO:0000313" key="1">
    <source>
        <dbReference type="EMBL" id="TWV92577.1"/>
    </source>
</evidence>
<dbReference type="OrthoDB" id="613498at2"/>
<dbReference type="EMBL" id="VOHS01000067">
    <property type="protein sequence ID" value="TWV92577.1"/>
    <property type="molecule type" value="Genomic_DNA"/>
</dbReference>
<accession>A0A5C6LNU2</accession>